<dbReference type="EMBL" id="CAJOBG010001342">
    <property type="protein sequence ID" value="CAF3919432.1"/>
    <property type="molecule type" value="Genomic_DNA"/>
</dbReference>
<feature type="compositionally biased region" description="Low complexity" evidence="1">
    <location>
        <begin position="224"/>
        <end position="243"/>
    </location>
</feature>
<dbReference type="Proteomes" id="UP000663842">
    <property type="component" value="Unassembled WGS sequence"/>
</dbReference>
<sequence length="750" mass="84909">MQHPSIGFRGAIRIGHHYTHTDRIENTDNNDLSVSNSNSDEKEDDNHDVKHTSIYSSIGINSDFELAIRNLRPAATSQKKIKTNLNISKQKADLPQLNTTNDDHHSNNKAKQTHSEDNVEDKPSRQWFPKPDVGHVNSDDFIRHNHVESQQQQLPEILEQTTPPALLTTIPPVGISTRPTAIVASAGPTRSISAFFSSNSSIKKATSYSNSNIHNNTVIKINEQQQQISSSSSSAFQPINSPSQNNLQKQSAMKPAPVLMDIPQHKALERGQQLNRVHIAHPQSPSTVHLMLHEDFNTACRLLREMAVHSELQNDQLPTQPFKAQVNRLCACYHEGRWFRCRILQISPDFSTATVVYLDWGMTIAMQIGPEYIRRLPNEFYAEPACCIMCYLDGVPDKHDLMSPEVLAQCIALLSENEYDVTVNGYDSTTGGKILLSLNGRIINDQIRQLLVPNTVMTPEEESIEQFRHELPLSVGDELKALLSSFSGNDDSFYVLIVNENTVVIDQAMSQLQGTNISNCSPCEMPRIKTLVVARYADDGKWYRAWVKSICLQRQQATVFFVDFGNESTVMFSDIYACPESVRTLPWLGIRVRLTNDIVTHDELASFWKIAESNYIWIKILEILKDSYGIQIKIDYTILLRQERIKLLSSNRGVHMGVQTIFDERSLSTMCPSHSLQINSCLATPSIADQSHIGNENLIHNLFEMISNELRRLRHRINDSDEASQDRHSQLMQLLFSTFNLNNSNNQKRL</sequence>
<dbReference type="InterPro" id="IPR035437">
    <property type="entry name" value="SNase_OB-fold_sf"/>
</dbReference>
<feature type="compositionally biased region" description="Basic and acidic residues" evidence="1">
    <location>
        <begin position="113"/>
        <end position="124"/>
    </location>
</feature>
<evidence type="ECO:0000313" key="8">
    <source>
        <dbReference type="Proteomes" id="UP000663887"/>
    </source>
</evidence>
<proteinExistence type="predicted"/>
<reference evidence="4" key="1">
    <citation type="submission" date="2021-02" db="EMBL/GenBank/DDBJ databases">
        <authorList>
            <person name="Nowell W R."/>
        </authorList>
    </citation>
    <scope>NUCLEOTIDE SEQUENCE</scope>
</reference>
<evidence type="ECO:0000313" key="6">
    <source>
        <dbReference type="EMBL" id="CAF3959799.1"/>
    </source>
</evidence>
<organism evidence="4 8">
    <name type="scientific">Rotaria magnacalcarata</name>
    <dbReference type="NCBI Taxonomy" id="392030"/>
    <lineage>
        <taxon>Eukaryota</taxon>
        <taxon>Metazoa</taxon>
        <taxon>Spiralia</taxon>
        <taxon>Gnathifera</taxon>
        <taxon>Rotifera</taxon>
        <taxon>Eurotatoria</taxon>
        <taxon>Bdelloidea</taxon>
        <taxon>Philodinida</taxon>
        <taxon>Philodinidae</taxon>
        <taxon>Rotaria</taxon>
    </lineage>
</organism>
<dbReference type="Proteomes" id="UP000663866">
    <property type="component" value="Unassembled WGS sequence"/>
</dbReference>
<dbReference type="Gene3D" id="2.40.50.90">
    <property type="match status" value="2"/>
</dbReference>
<dbReference type="InterPro" id="IPR050621">
    <property type="entry name" value="Tudor_domain_containing"/>
</dbReference>
<dbReference type="SUPFAM" id="SSF63748">
    <property type="entry name" value="Tudor/PWWP/MBT"/>
    <property type="match status" value="2"/>
</dbReference>
<comment type="caution">
    <text evidence="4">The sequence shown here is derived from an EMBL/GenBank/DDBJ whole genome shotgun (WGS) entry which is preliminary data.</text>
</comment>
<evidence type="ECO:0000259" key="2">
    <source>
        <dbReference type="PROSITE" id="PS50304"/>
    </source>
</evidence>
<feature type="compositionally biased region" description="Polar residues" evidence="1">
    <location>
        <begin position="77"/>
        <end position="89"/>
    </location>
</feature>
<dbReference type="PROSITE" id="PS50304">
    <property type="entry name" value="TUDOR"/>
    <property type="match status" value="1"/>
</dbReference>
<name>A0A816WUF0_9BILA</name>
<dbReference type="Pfam" id="PF00567">
    <property type="entry name" value="TUDOR"/>
    <property type="match status" value="2"/>
</dbReference>
<evidence type="ECO:0000313" key="5">
    <source>
        <dbReference type="EMBL" id="CAF3919432.1"/>
    </source>
</evidence>
<feature type="region of interest" description="Disordered" evidence="1">
    <location>
        <begin position="19"/>
        <end position="49"/>
    </location>
</feature>
<dbReference type="PANTHER" id="PTHR22948:SF29">
    <property type="entry name" value="FI02030P-RELATED"/>
    <property type="match status" value="1"/>
</dbReference>
<dbReference type="Proteomes" id="UP000663856">
    <property type="component" value="Unassembled WGS sequence"/>
</dbReference>
<feature type="region of interest" description="Disordered" evidence="1">
    <location>
        <begin position="224"/>
        <end position="249"/>
    </location>
</feature>
<evidence type="ECO:0000256" key="1">
    <source>
        <dbReference type="SAM" id="MobiDB-lite"/>
    </source>
</evidence>
<evidence type="ECO:0000313" key="4">
    <source>
        <dbReference type="EMBL" id="CAF2138702.1"/>
    </source>
</evidence>
<dbReference type="PANTHER" id="PTHR22948">
    <property type="entry name" value="TUDOR DOMAIN CONTAINING PROTEIN"/>
    <property type="match status" value="1"/>
</dbReference>
<dbReference type="Proteomes" id="UP000663887">
    <property type="component" value="Unassembled WGS sequence"/>
</dbReference>
<feature type="domain" description="Tudor" evidence="2">
    <location>
        <begin position="525"/>
        <end position="585"/>
    </location>
</feature>
<evidence type="ECO:0000313" key="3">
    <source>
        <dbReference type="EMBL" id="CAF1974316.1"/>
    </source>
</evidence>
<dbReference type="FunFam" id="2.30.30.140:FF:000018">
    <property type="entry name" value="Serine/threonine-protein kinase 31"/>
    <property type="match status" value="1"/>
</dbReference>
<gene>
    <name evidence="5" type="ORF">OVN521_LOCUS10497</name>
    <name evidence="6" type="ORF">UXM345_LOCUS13845</name>
    <name evidence="3" type="ORF">WKI299_LOCUS3458</name>
    <name evidence="4" type="ORF">XDN619_LOCUS26292</name>
</gene>
<feature type="region of interest" description="Disordered" evidence="1">
    <location>
        <begin position="77"/>
        <end position="131"/>
    </location>
</feature>
<dbReference type="EMBL" id="CAJNRG010012276">
    <property type="protein sequence ID" value="CAF2138702.1"/>
    <property type="molecule type" value="Genomic_DNA"/>
</dbReference>
<dbReference type="CDD" id="cd20379">
    <property type="entry name" value="Tudor_dTUD-like"/>
    <property type="match status" value="1"/>
</dbReference>
<dbReference type="InterPro" id="IPR002999">
    <property type="entry name" value="Tudor"/>
</dbReference>
<dbReference type="EMBL" id="CAJNRF010000684">
    <property type="protein sequence ID" value="CAF1974316.1"/>
    <property type="molecule type" value="Genomic_DNA"/>
</dbReference>
<dbReference type="EMBL" id="CAJOBF010001525">
    <property type="protein sequence ID" value="CAF3959799.1"/>
    <property type="molecule type" value="Genomic_DNA"/>
</dbReference>
<feature type="compositionally biased region" description="Low complexity" evidence="1">
    <location>
        <begin position="29"/>
        <end position="38"/>
    </location>
</feature>
<dbReference type="SMART" id="SM00333">
    <property type="entry name" value="TUDOR"/>
    <property type="match status" value="2"/>
</dbReference>
<accession>A0A816WUF0</accession>
<evidence type="ECO:0000313" key="7">
    <source>
        <dbReference type="Proteomes" id="UP000663866"/>
    </source>
</evidence>
<dbReference type="AlphaFoldDB" id="A0A816WUF0"/>
<dbReference type="Gene3D" id="2.30.30.140">
    <property type="match status" value="2"/>
</dbReference>
<protein>
    <recommendedName>
        <fullName evidence="2">Tudor domain-containing protein</fullName>
    </recommendedName>
</protein>
<keyword evidence="7" id="KW-1185">Reference proteome</keyword>